<feature type="compositionally biased region" description="Polar residues" evidence="4">
    <location>
        <begin position="51"/>
        <end position="64"/>
    </location>
</feature>
<evidence type="ECO:0000313" key="7">
    <source>
        <dbReference type="Proteomes" id="UP000179588"/>
    </source>
</evidence>
<dbReference type="NCBIfam" id="NF003560">
    <property type="entry name" value="PRK05244.1-1"/>
    <property type="match status" value="1"/>
</dbReference>
<accession>A0A1S1HRG9</accession>
<proteinExistence type="inferred from homology"/>
<dbReference type="RefSeq" id="WP_070929458.1">
    <property type="nucleotide sequence ID" value="NZ_CANMXG010000008.1"/>
</dbReference>
<dbReference type="EMBL" id="ABMABF030000010">
    <property type="protein sequence ID" value="EMJ5135300.1"/>
    <property type="molecule type" value="Genomic_DNA"/>
</dbReference>
<evidence type="ECO:0000313" key="6">
    <source>
        <dbReference type="EMBL" id="OHT22960.1"/>
    </source>
</evidence>
<dbReference type="GO" id="GO:0042254">
    <property type="term" value="P:ribosome biogenesis"/>
    <property type="evidence" value="ECO:0007669"/>
    <property type="project" value="UniProtKB-KW"/>
</dbReference>
<dbReference type="Proteomes" id="UP000179588">
    <property type="component" value="Unassembled WGS sequence"/>
</dbReference>
<gene>
    <name evidence="3 5" type="primary">yihI</name>
    <name evidence="6" type="ORF">A3Q29_08440</name>
    <name evidence="5" type="ORF">RG298_003052</name>
</gene>
<keyword evidence="1 3" id="KW-0343">GTPase activation</keyword>
<dbReference type="EMBL" id="LVIE01000201">
    <property type="protein sequence ID" value="OHT22960.1"/>
    <property type="molecule type" value="Genomic_DNA"/>
</dbReference>
<comment type="caution">
    <text evidence="6">The sequence shown here is derived from an EMBL/GenBank/DDBJ whole genome shotgun (WGS) entry which is preliminary data.</text>
</comment>
<feature type="compositionally biased region" description="Basic and acidic residues" evidence="4">
    <location>
        <begin position="22"/>
        <end position="33"/>
    </location>
</feature>
<dbReference type="Pfam" id="PF04220">
    <property type="entry name" value="YihI"/>
    <property type="match status" value="1"/>
</dbReference>
<comment type="subunit">
    <text evidence="3">Interacts with Der.</text>
</comment>
<keyword evidence="2 3" id="KW-0690">Ribosome biogenesis</keyword>
<reference evidence="6 7" key="1">
    <citation type="submission" date="2016-03" db="EMBL/GenBank/DDBJ databases">
        <title>Genome sequence of Providencia stuartii strain, isolated from the salivary glands of larval Lucilia sericata.</title>
        <authorList>
            <person name="Yuan Y."/>
            <person name="Zhang Y."/>
            <person name="Fu S."/>
            <person name="Crippen T.L."/>
            <person name="Visi D."/>
            <person name="Benbow M.E."/>
            <person name="Allen M."/>
            <person name="Tomberlin J.K."/>
            <person name="Sze S.-H."/>
            <person name="Tarone A.M."/>
        </authorList>
    </citation>
    <scope>NUCLEOTIDE SEQUENCE [LARGE SCALE GENOMIC DNA]</scope>
    <source>
        <strain evidence="6 7">Crippen</strain>
    </source>
</reference>
<evidence type="ECO:0000256" key="2">
    <source>
        <dbReference type="ARBA" id="ARBA00022517"/>
    </source>
</evidence>
<reference evidence="5" key="2">
    <citation type="submission" date="2024-02" db="EMBL/GenBank/DDBJ databases">
        <authorList>
            <consortium name="Clinical and Environmental Microbiology Branch: Whole genome sequencing antimicrobial resistance pathogens in the healthcare setting"/>
        </authorList>
    </citation>
    <scope>NUCLEOTIDE SEQUENCE</scope>
    <source>
        <strain evidence="5">2021GO-0154</strain>
    </source>
</reference>
<comment type="function">
    <text evidence="3">A GTPase-activating protein (GAP) that modifies Der/EngA GTPase function. May play a role in ribosome biogenesis.</text>
</comment>
<evidence type="ECO:0000313" key="5">
    <source>
        <dbReference type="EMBL" id="EMJ5135300.1"/>
    </source>
</evidence>
<sequence length="175" mass="19915">MNSPKKTASNPAGKTKKKYRKSKEELNAEGRERKREKKHRGNKAGARYQEKSANGQSASQNQVNDPRLGSKKPVPLIAEEKVAVPRPAKVKEPVEKVKLSPEQELEMLEQDDRLDSLLARLEDGETVTAKEQEYIDTCLDRIDELMSILGIELTDDEEEEDEEKLDDIMRILKSK</sequence>
<keyword evidence="7" id="KW-1185">Reference proteome</keyword>
<dbReference type="OrthoDB" id="5677577at2"/>
<dbReference type="AlphaFoldDB" id="A0A1S1HRG9"/>
<comment type="similarity">
    <text evidence="3">Belongs to the YihI family.</text>
</comment>
<dbReference type="GO" id="GO:0005096">
    <property type="term" value="F:GTPase activator activity"/>
    <property type="evidence" value="ECO:0007669"/>
    <property type="project" value="UniProtKB-KW"/>
</dbReference>
<feature type="compositionally biased region" description="Polar residues" evidence="4">
    <location>
        <begin position="1"/>
        <end position="12"/>
    </location>
</feature>
<feature type="region of interest" description="Disordered" evidence="4">
    <location>
        <begin position="1"/>
        <end position="74"/>
    </location>
</feature>
<evidence type="ECO:0000256" key="1">
    <source>
        <dbReference type="ARBA" id="ARBA00022468"/>
    </source>
</evidence>
<evidence type="ECO:0000256" key="3">
    <source>
        <dbReference type="HAMAP-Rule" id="MF_01058"/>
    </source>
</evidence>
<dbReference type="InterPro" id="IPR007336">
    <property type="entry name" value="YihI"/>
</dbReference>
<protein>
    <recommendedName>
        <fullName evidence="3">Der GTPase-activating protein YihI</fullName>
    </recommendedName>
</protein>
<evidence type="ECO:0000256" key="4">
    <source>
        <dbReference type="SAM" id="MobiDB-lite"/>
    </source>
</evidence>
<organism evidence="6 7">
    <name type="scientific">Providencia stuartii</name>
    <dbReference type="NCBI Taxonomy" id="588"/>
    <lineage>
        <taxon>Bacteria</taxon>
        <taxon>Pseudomonadati</taxon>
        <taxon>Pseudomonadota</taxon>
        <taxon>Gammaproteobacteria</taxon>
        <taxon>Enterobacterales</taxon>
        <taxon>Morganellaceae</taxon>
        <taxon>Providencia</taxon>
    </lineage>
</organism>
<dbReference type="HAMAP" id="MF_01058">
    <property type="entry name" value="GAP_YihI"/>
    <property type="match status" value="1"/>
</dbReference>
<name>A0A1S1HRG9_PROST</name>